<evidence type="ECO:0000256" key="1">
    <source>
        <dbReference type="SAM" id="Phobius"/>
    </source>
</evidence>
<feature type="transmembrane region" description="Helical" evidence="1">
    <location>
        <begin position="83"/>
        <end position="105"/>
    </location>
</feature>
<feature type="transmembrane region" description="Helical" evidence="1">
    <location>
        <begin position="58"/>
        <end position="76"/>
    </location>
</feature>
<dbReference type="EMBL" id="FUXI01000029">
    <property type="protein sequence ID" value="SKA02945.1"/>
    <property type="molecule type" value="Genomic_DNA"/>
</dbReference>
<accession>A0A1T4QGV0</accession>
<feature type="transmembrane region" description="Helical" evidence="1">
    <location>
        <begin position="12"/>
        <end position="38"/>
    </location>
</feature>
<keyword evidence="1" id="KW-0812">Transmembrane</keyword>
<keyword evidence="1" id="KW-1133">Transmembrane helix</keyword>
<keyword evidence="1" id="KW-0472">Membrane</keyword>
<dbReference type="InterPro" id="IPR038750">
    <property type="entry name" value="YczE/YyaS-like"/>
</dbReference>
<reference evidence="2 3" key="1">
    <citation type="submission" date="2017-02" db="EMBL/GenBank/DDBJ databases">
        <authorList>
            <person name="Peterson S.W."/>
        </authorList>
    </citation>
    <scope>NUCLEOTIDE SEQUENCE [LARGE SCALE GENOMIC DNA]</scope>
    <source>
        <strain evidence="2 3">ATCC BAA-1030</strain>
    </source>
</reference>
<name>A0A1T4QGV0_9ENTE</name>
<organism evidence="2 3">
    <name type="scientific">Pilibacter termitis</name>
    <dbReference type="NCBI Taxonomy" id="263852"/>
    <lineage>
        <taxon>Bacteria</taxon>
        <taxon>Bacillati</taxon>
        <taxon>Bacillota</taxon>
        <taxon>Bacilli</taxon>
        <taxon>Lactobacillales</taxon>
        <taxon>Enterococcaceae</taxon>
        <taxon>Pilibacter</taxon>
    </lineage>
</organism>
<evidence type="ECO:0000313" key="2">
    <source>
        <dbReference type="EMBL" id="SKA02945.1"/>
    </source>
</evidence>
<sequence length="212" mass="22919">MRKNGEEMKKELFVRLLYALIGDIILALGAALLIFASLGVDAFTVANLGAAGKLGWSLGVYQMTFGLVVGLIILLFKRHHLGYASIINILLTGYFIDFFMFLFGSHSPENIVVKVLIMLVALLIYSLGISLYSTSGLGAGPYDALAPVLSEITGWKFMNCRILVDSTFFILGFFLGGPIGVASLLTAVFLGPLINIFNQTITNPSLAKFLGK</sequence>
<evidence type="ECO:0000313" key="3">
    <source>
        <dbReference type="Proteomes" id="UP000190328"/>
    </source>
</evidence>
<gene>
    <name evidence="2" type="ORF">SAMN02745116_02190</name>
</gene>
<dbReference type="AlphaFoldDB" id="A0A1T4QGV0"/>
<dbReference type="STRING" id="263852.SAMN02745116_02190"/>
<proteinExistence type="predicted"/>
<dbReference type="RefSeq" id="WP_078808099.1">
    <property type="nucleotide sequence ID" value="NZ_FUXI01000029.1"/>
</dbReference>
<protein>
    <submittedName>
        <fullName evidence="2">Uncharacterized membrane protein YczE</fullName>
    </submittedName>
</protein>
<dbReference type="PANTHER" id="PTHR40078">
    <property type="entry name" value="INTEGRAL MEMBRANE PROTEIN-RELATED"/>
    <property type="match status" value="1"/>
</dbReference>
<keyword evidence="3" id="KW-1185">Reference proteome</keyword>
<dbReference type="OrthoDB" id="9814474at2"/>
<feature type="transmembrane region" description="Helical" evidence="1">
    <location>
        <begin position="168"/>
        <end position="194"/>
    </location>
</feature>
<feature type="transmembrane region" description="Helical" evidence="1">
    <location>
        <begin position="111"/>
        <end position="132"/>
    </location>
</feature>
<dbReference type="Proteomes" id="UP000190328">
    <property type="component" value="Unassembled WGS sequence"/>
</dbReference>
<dbReference type="PANTHER" id="PTHR40078:SF1">
    <property type="entry name" value="INTEGRAL MEMBRANE PROTEIN"/>
    <property type="match status" value="1"/>
</dbReference>
<dbReference type="Pfam" id="PF19700">
    <property type="entry name" value="DUF6198"/>
    <property type="match status" value="1"/>
</dbReference>